<evidence type="ECO:0000313" key="1">
    <source>
        <dbReference type="EMBL" id="CAJ1889188.1"/>
    </source>
</evidence>
<dbReference type="EMBL" id="OY731398">
    <property type="protein sequence ID" value="CAJ1889188.1"/>
    <property type="molecule type" value="Genomic_DNA"/>
</dbReference>
<name>A0AA86S3Z6_9FABA</name>
<protein>
    <submittedName>
        <fullName evidence="1">Uncharacterized protein</fullName>
    </submittedName>
</protein>
<dbReference type="Gramene" id="rna-AYBTSS11_LOCUS2868">
    <property type="protein sequence ID" value="CAJ1889188.1"/>
    <property type="gene ID" value="gene-AYBTSS11_LOCUS2868"/>
</dbReference>
<evidence type="ECO:0000313" key="2">
    <source>
        <dbReference type="Proteomes" id="UP001189624"/>
    </source>
</evidence>
<organism evidence="1 2">
    <name type="scientific">Sphenostylis stenocarpa</name>
    <dbReference type="NCBI Taxonomy" id="92480"/>
    <lineage>
        <taxon>Eukaryota</taxon>
        <taxon>Viridiplantae</taxon>
        <taxon>Streptophyta</taxon>
        <taxon>Embryophyta</taxon>
        <taxon>Tracheophyta</taxon>
        <taxon>Spermatophyta</taxon>
        <taxon>Magnoliopsida</taxon>
        <taxon>eudicotyledons</taxon>
        <taxon>Gunneridae</taxon>
        <taxon>Pentapetalae</taxon>
        <taxon>rosids</taxon>
        <taxon>fabids</taxon>
        <taxon>Fabales</taxon>
        <taxon>Fabaceae</taxon>
        <taxon>Papilionoideae</taxon>
        <taxon>50 kb inversion clade</taxon>
        <taxon>NPAAA clade</taxon>
        <taxon>indigoferoid/millettioid clade</taxon>
        <taxon>Phaseoleae</taxon>
        <taxon>Sphenostylis</taxon>
    </lineage>
</organism>
<dbReference type="Proteomes" id="UP001189624">
    <property type="component" value="Chromosome 1"/>
</dbReference>
<dbReference type="AlphaFoldDB" id="A0AA86S3Z6"/>
<reference evidence="1" key="1">
    <citation type="submission" date="2023-10" db="EMBL/GenBank/DDBJ databases">
        <authorList>
            <person name="Domelevo Entfellner J.-B."/>
        </authorList>
    </citation>
    <scope>NUCLEOTIDE SEQUENCE</scope>
</reference>
<sequence>MVPSLQKPVKATNLFTHPSYKEMVHYLVWPLLLFPMLWKEKKGSSALSQKQAKFFSRHTLKSDIEFNDKHANARDMTGIQALAELNRLSYMGLVE</sequence>
<proteinExistence type="predicted"/>
<gene>
    <name evidence="1" type="ORF">AYBTSS11_LOCUS2868</name>
</gene>
<keyword evidence="2" id="KW-1185">Reference proteome</keyword>
<accession>A0AA86S3Z6</accession>